<name>A0ABR3ET34_9AGAR</name>
<reference evidence="2 3" key="1">
    <citation type="submission" date="2024-02" db="EMBL/GenBank/DDBJ databases">
        <title>A draft genome for the cacao thread blight pathogen Marasmius crinis-equi.</title>
        <authorList>
            <person name="Cohen S.P."/>
            <person name="Baruah I.K."/>
            <person name="Amoako-Attah I."/>
            <person name="Bukari Y."/>
            <person name="Meinhardt L.W."/>
            <person name="Bailey B.A."/>
        </authorList>
    </citation>
    <scope>NUCLEOTIDE SEQUENCE [LARGE SCALE GENOMIC DNA]</scope>
    <source>
        <strain evidence="2 3">GH-76</strain>
    </source>
</reference>
<feature type="region of interest" description="Disordered" evidence="1">
    <location>
        <begin position="192"/>
        <end position="233"/>
    </location>
</feature>
<evidence type="ECO:0000256" key="1">
    <source>
        <dbReference type="SAM" id="MobiDB-lite"/>
    </source>
</evidence>
<comment type="caution">
    <text evidence="2">The sequence shown here is derived from an EMBL/GenBank/DDBJ whole genome shotgun (WGS) entry which is preliminary data.</text>
</comment>
<proteinExistence type="predicted"/>
<evidence type="ECO:0000313" key="2">
    <source>
        <dbReference type="EMBL" id="KAL0566066.1"/>
    </source>
</evidence>
<accession>A0ABR3ET34</accession>
<gene>
    <name evidence="2" type="ORF">V5O48_015950</name>
</gene>
<sequence>MESGETRFTLEGAGWLRIWTDRIEEGVAWMSQALSVFHALGVSLDDNLKNFELIVPDLYLRGEVFYSEHTRRQQPIHLFIRRLSPSTPSTPSDRYRTSALHYWSFDPTGRHPLSAETCNQLGLPTELSLWVYPPHQDHWDNESYRRIHEYQLARGFDPTTNDFARHLGYPTYSVQSDADRFEELPIFSSDSNSSDYYCVPDSDSDPDYDSDNDPNYDPDYDPEYDPDFASDFDDCQLASD</sequence>
<protein>
    <submittedName>
        <fullName evidence="2">Uncharacterized protein</fullName>
    </submittedName>
</protein>
<dbReference type="EMBL" id="JBAHYK010002021">
    <property type="protein sequence ID" value="KAL0566066.1"/>
    <property type="molecule type" value="Genomic_DNA"/>
</dbReference>
<feature type="compositionally biased region" description="Acidic residues" evidence="1">
    <location>
        <begin position="202"/>
        <end position="233"/>
    </location>
</feature>
<keyword evidence="3" id="KW-1185">Reference proteome</keyword>
<dbReference type="Proteomes" id="UP001465976">
    <property type="component" value="Unassembled WGS sequence"/>
</dbReference>
<organism evidence="2 3">
    <name type="scientific">Marasmius crinis-equi</name>
    <dbReference type="NCBI Taxonomy" id="585013"/>
    <lineage>
        <taxon>Eukaryota</taxon>
        <taxon>Fungi</taxon>
        <taxon>Dikarya</taxon>
        <taxon>Basidiomycota</taxon>
        <taxon>Agaricomycotina</taxon>
        <taxon>Agaricomycetes</taxon>
        <taxon>Agaricomycetidae</taxon>
        <taxon>Agaricales</taxon>
        <taxon>Marasmiineae</taxon>
        <taxon>Marasmiaceae</taxon>
        <taxon>Marasmius</taxon>
    </lineage>
</organism>
<evidence type="ECO:0000313" key="3">
    <source>
        <dbReference type="Proteomes" id="UP001465976"/>
    </source>
</evidence>